<dbReference type="AlphaFoldDB" id="A0A183CY15"/>
<dbReference type="Gene3D" id="1.20.58.2170">
    <property type="match status" value="1"/>
</dbReference>
<dbReference type="GO" id="GO:0042393">
    <property type="term" value="F:histone binding"/>
    <property type="evidence" value="ECO:0007669"/>
    <property type="project" value="InterPro"/>
</dbReference>
<evidence type="ECO:0000256" key="1">
    <source>
        <dbReference type="SAM" id="MobiDB-lite"/>
    </source>
</evidence>
<dbReference type="Proteomes" id="UP000271098">
    <property type="component" value="Unassembled WGS sequence"/>
</dbReference>
<accession>A0A183CY15</accession>
<dbReference type="OrthoDB" id="5846414at2759"/>
<sequence>MLLVLVLQQLRKAITKLENREISLGDDYDEEVENAHNSRLLKLTRRQLQIYNYFVRKGIFVSDTGEPLTADEHPKLVISSTGFEDLNVLLTEHVNQQMESEAFGCKLRIPYKHVTVDDVKALIEKVKETNEQLFVDLPLEFDQLVQNIACDVNKQVKQFIENRHKSGLADWAAAGKVNEGEDGQSAAAVIDTAEETVEQAISVPTWDAARMEIHEACDRGELDCAEPENSGDVVDTALAATDEEIEEGEEEGKSESLTVASSQLDDDEEMKSDAGFEPDESCCTAGEEVHGGDDGSEDSDCCIIEEIGQAKGGKKMHSDGMECSKITLADALSTVLGKNQAMRNGEESGDDDCCIIED</sequence>
<gene>
    <name evidence="2" type="ORF">GPUH_LOCUS1356</name>
</gene>
<evidence type="ECO:0000313" key="4">
    <source>
        <dbReference type="WBParaSite" id="GPUH_0000135801-mRNA-1"/>
    </source>
</evidence>
<organism evidence="4">
    <name type="scientific">Gongylonema pulchrum</name>
    <dbReference type="NCBI Taxonomy" id="637853"/>
    <lineage>
        <taxon>Eukaryota</taxon>
        <taxon>Metazoa</taxon>
        <taxon>Ecdysozoa</taxon>
        <taxon>Nematoda</taxon>
        <taxon>Chromadorea</taxon>
        <taxon>Rhabditida</taxon>
        <taxon>Spirurina</taxon>
        <taxon>Spiruromorpha</taxon>
        <taxon>Spiruroidea</taxon>
        <taxon>Gongylonematidae</taxon>
        <taxon>Gongylonema</taxon>
    </lineage>
</organism>
<evidence type="ECO:0000313" key="2">
    <source>
        <dbReference type="EMBL" id="VDK29879.1"/>
    </source>
</evidence>
<keyword evidence="3" id="KW-1185">Reference proteome</keyword>
<feature type="region of interest" description="Disordered" evidence="1">
    <location>
        <begin position="244"/>
        <end position="297"/>
    </location>
</feature>
<feature type="compositionally biased region" description="Acidic residues" evidence="1">
    <location>
        <begin position="264"/>
        <end position="280"/>
    </location>
</feature>
<reference evidence="4" key="1">
    <citation type="submission" date="2016-06" db="UniProtKB">
        <authorList>
            <consortium name="WormBaseParasite"/>
        </authorList>
    </citation>
    <scope>IDENTIFICATION</scope>
</reference>
<dbReference type="WBParaSite" id="GPUH_0000135801-mRNA-1">
    <property type="protein sequence ID" value="GPUH_0000135801-mRNA-1"/>
    <property type="gene ID" value="GPUH_0000135801"/>
</dbReference>
<protein>
    <submittedName>
        <fullName evidence="4">NET domain-containing protein</fullName>
    </submittedName>
</protein>
<dbReference type="EMBL" id="UYRT01001614">
    <property type="protein sequence ID" value="VDK29879.1"/>
    <property type="molecule type" value="Genomic_DNA"/>
</dbReference>
<name>A0A183CY15_9BILA</name>
<reference evidence="2 3" key="2">
    <citation type="submission" date="2018-11" db="EMBL/GenBank/DDBJ databases">
        <authorList>
            <consortium name="Pathogen Informatics"/>
        </authorList>
    </citation>
    <scope>NUCLEOTIDE SEQUENCE [LARGE SCALE GENOMIC DNA]</scope>
</reference>
<proteinExistence type="predicted"/>
<dbReference type="InterPro" id="IPR046426">
    <property type="entry name" value="DAXX_histone-bd_sf"/>
</dbReference>
<evidence type="ECO:0000313" key="3">
    <source>
        <dbReference type="Proteomes" id="UP000271098"/>
    </source>
</evidence>